<gene>
    <name evidence="2" type="ORF">CANVERA_P2066</name>
</gene>
<accession>A0A9W4X9U2</accession>
<dbReference type="InterPro" id="IPR004000">
    <property type="entry name" value="Actin"/>
</dbReference>
<keyword evidence="3" id="KW-1185">Reference proteome</keyword>
<sequence>MTSPAVVIDNGSYTTKAGFATDDLPNLVFSSNYMIDKNGKVIIGDDEMLNNPNLEVMTLLDNGLVYNFDRIVDNWSYVYDNIDNNNGIDSKEYPLVITEQTWNTNKNKTKLCQIAFENFEVPIFSLIKNPLSQLYGCGKSTGLVIDIGASVTSVTPILDGIIQNKSSYHSKYAGDFLNLHILNYLQSKTDNLGVSGSDSFKQWNLSHGLLSDYKNLSLSYQVKNYQLLNHSHINVSDQRNHLEHLFDPISFKIPNISIPEPTLDKPESHGLTNLIYFSLTNLQQSLYATNSDSNGAPSQNRFARFIELFKTLLNNVLITGGTSSAQGLPDHIINDLRALTQKFFPDYPFSYAVHQIRPTNSDNSDIWDRQFGSWLGACNLANMLNDESGNKIALDNWFISKADYEELGEDLVLEKFK</sequence>
<proteinExistence type="inferred from homology"/>
<protein>
    <submittedName>
        <fullName evidence="2">Uncharacterized protein</fullName>
    </submittedName>
</protein>
<dbReference type="EMBL" id="CANTUO010000002">
    <property type="protein sequence ID" value="CAI5757552.1"/>
    <property type="molecule type" value="Genomic_DNA"/>
</dbReference>
<evidence type="ECO:0000256" key="1">
    <source>
        <dbReference type="RuleBase" id="RU000487"/>
    </source>
</evidence>
<dbReference type="SMART" id="SM00268">
    <property type="entry name" value="ACTIN"/>
    <property type="match status" value="1"/>
</dbReference>
<evidence type="ECO:0000313" key="3">
    <source>
        <dbReference type="Proteomes" id="UP001152885"/>
    </source>
</evidence>
<comment type="caution">
    <text evidence="2">The sequence shown here is derived from an EMBL/GenBank/DDBJ whole genome shotgun (WGS) entry which is preliminary data.</text>
</comment>
<dbReference type="AlphaFoldDB" id="A0A9W4X9U2"/>
<comment type="similarity">
    <text evidence="1">Belongs to the actin family.</text>
</comment>
<dbReference type="OrthoDB" id="5132116at2759"/>
<organism evidence="2 3">
    <name type="scientific">Candida verbasci</name>
    <dbReference type="NCBI Taxonomy" id="1227364"/>
    <lineage>
        <taxon>Eukaryota</taxon>
        <taxon>Fungi</taxon>
        <taxon>Dikarya</taxon>
        <taxon>Ascomycota</taxon>
        <taxon>Saccharomycotina</taxon>
        <taxon>Pichiomycetes</taxon>
        <taxon>Debaryomycetaceae</taxon>
        <taxon>Candida/Lodderomyces clade</taxon>
        <taxon>Candida</taxon>
    </lineage>
</organism>
<dbReference type="PANTHER" id="PTHR11937">
    <property type="entry name" value="ACTIN"/>
    <property type="match status" value="1"/>
</dbReference>
<dbReference type="Gene3D" id="3.30.420.40">
    <property type="match status" value="2"/>
</dbReference>
<name>A0A9W4X9U2_9ASCO</name>
<reference evidence="2" key="1">
    <citation type="submission" date="2022-12" db="EMBL/GenBank/DDBJ databases">
        <authorList>
            <person name="Brejova B."/>
        </authorList>
    </citation>
    <scope>NUCLEOTIDE SEQUENCE</scope>
</reference>
<dbReference type="SUPFAM" id="SSF53067">
    <property type="entry name" value="Actin-like ATPase domain"/>
    <property type="match status" value="2"/>
</dbReference>
<dbReference type="Gene3D" id="3.90.640.10">
    <property type="entry name" value="Actin, Chain A, domain 4"/>
    <property type="match status" value="1"/>
</dbReference>
<dbReference type="Pfam" id="PF00022">
    <property type="entry name" value="Actin"/>
    <property type="match status" value="2"/>
</dbReference>
<evidence type="ECO:0000313" key="2">
    <source>
        <dbReference type="EMBL" id="CAI5757552.1"/>
    </source>
</evidence>
<dbReference type="InterPro" id="IPR043129">
    <property type="entry name" value="ATPase_NBD"/>
</dbReference>
<dbReference type="Proteomes" id="UP001152885">
    <property type="component" value="Unassembled WGS sequence"/>
</dbReference>